<dbReference type="AlphaFoldDB" id="A0A7L4ZYP4"/>
<dbReference type="Proteomes" id="UP000326380">
    <property type="component" value="Unassembled WGS sequence"/>
</dbReference>
<evidence type="ECO:0000313" key="2">
    <source>
        <dbReference type="Proteomes" id="UP000326380"/>
    </source>
</evidence>
<dbReference type="EMBL" id="VTWU01000003">
    <property type="protein sequence ID" value="KAA9332978.1"/>
    <property type="molecule type" value="Genomic_DNA"/>
</dbReference>
<comment type="caution">
    <text evidence="1">The sequence shown here is derived from an EMBL/GenBank/DDBJ whole genome shotgun (WGS) entry which is preliminary data.</text>
</comment>
<name>A0A7L4ZYP4_9BACT</name>
<evidence type="ECO:0000313" key="1">
    <source>
        <dbReference type="EMBL" id="KAA9332978.1"/>
    </source>
</evidence>
<keyword evidence="2" id="KW-1185">Reference proteome</keyword>
<accession>A0A7L4ZYP4</accession>
<organism evidence="1 2">
    <name type="scientific">Hymenobacter busanensis</name>
    <dbReference type="NCBI Taxonomy" id="2607656"/>
    <lineage>
        <taxon>Bacteria</taxon>
        <taxon>Pseudomonadati</taxon>
        <taxon>Bacteroidota</taxon>
        <taxon>Cytophagia</taxon>
        <taxon>Cytophagales</taxon>
        <taxon>Hymenobacteraceae</taxon>
        <taxon>Hymenobacter</taxon>
    </lineage>
</organism>
<dbReference type="PROSITE" id="PS51257">
    <property type="entry name" value="PROKAR_LIPOPROTEIN"/>
    <property type="match status" value="1"/>
</dbReference>
<dbReference type="RefSeq" id="WP_151078399.1">
    <property type="nucleotide sequence ID" value="NZ_CP047647.1"/>
</dbReference>
<protein>
    <submittedName>
        <fullName evidence="1">DUF3365 domain-containing protein</fullName>
    </submittedName>
</protein>
<reference evidence="1 2" key="1">
    <citation type="submission" date="2019-09" db="EMBL/GenBank/DDBJ databases">
        <title>Genome sequence of Hymenobacter sp. M3.</title>
        <authorList>
            <person name="Srinivasan S."/>
        </authorList>
    </citation>
    <scope>NUCLEOTIDE SEQUENCE [LARGE SCALE GENOMIC DNA]</scope>
    <source>
        <strain evidence="1 2">M3</strain>
    </source>
</reference>
<gene>
    <name evidence="1" type="ORF">F0P96_08310</name>
</gene>
<proteinExistence type="predicted"/>
<sequence length="214" mass="23967">MPRLPRPLLLLSFALGLGACRPDQVEHLENTQEIAREAENWSPKRILPAQLLQAAHWAGDSLTRTADRAWRAKLAERLRAGGVEAAHPYCQPEKLPQVVTLAHELEATPRRELLPARFITEADSVQVLRPTADEYVLRYPLVLLPNEVCLKCHGQVGTDLGPADAQLLATAYPGQKLTGYAPGQLIGRWNISVTRRGVAEFYTMKTRKIVKRRR</sequence>